<accession>A0A174SWY0</accession>
<reference evidence="1 2" key="1">
    <citation type="submission" date="2015-09" db="EMBL/GenBank/DDBJ databases">
        <authorList>
            <consortium name="Pathogen Informatics"/>
        </authorList>
    </citation>
    <scope>NUCLEOTIDE SEQUENCE [LARGE SCALE GENOMIC DNA]</scope>
    <source>
        <strain evidence="1 2">2789STDY5608854</strain>
    </source>
</reference>
<dbReference type="AlphaFoldDB" id="A0A174SWY0"/>
<protein>
    <submittedName>
        <fullName evidence="1">Uncharacterized protein</fullName>
    </submittedName>
</protein>
<organism evidence="1 2">
    <name type="scientific">Flavonifractor plautii</name>
    <name type="common">Fusobacterium plautii</name>
    <dbReference type="NCBI Taxonomy" id="292800"/>
    <lineage>
        <taxon>Bacteria</taxon>
        <taxon>Bacillati</taxon>
        <taxon>Bacillota</taxon>
        <taxon>Clostridia</taxon>
        <taxon>Eubacteriales</taxon>
        <taxon>Oscillospiraceae</taxon>
        <taxon>Flavonifractor</taxon>
    </lineage>
</organism>
<sequence length="44" mass="4540">MRKYTGPNPNILALPRTFTTAAVHLCMKDPALNSAPVGGTPCGG</sequence>
<dbReference type="EMBL" id="CYZT01000611">
    <property type="protein sequence ID" value="CUP99915.1"/>
    <property type="molecule type" value="Genomic_DNA"/>
</dbReference>
<gene>
    <name evidence="1" type="ORF">ERS852411_03849</name>
</gene>
<evidence type="ECO:0000313" key="2">
    <source>
        <dbReference type="Proteomes" id="UP000095746"/>
    </source>
</evidence>
<dbReference type="Proteomes" id="UP000095746">
    <property type="component" value="Unassembled WGS sequence"/>
</dbReference>
<name>A0A174SWY0_FLAPL</name>
<proteinExistence type="predicted"/>
<evidence type="ECO:0000313" key="1">
    <source>
        <dbReference type="EMBL" id="CUP99915.1"/>
    </source>
</evidence>